<dbReference type="EMBL" id="JARQWQ010000024">
    <property type="protein sequence ID" value="KAK2563761.1"/>
    <property type="molecule type" value="Genomic_DNA"/>
</dbReference>
<dbReference type="CDD" id="cd09080">
    <property type="entry name" value="TDP2"/>
    <property type="match status" value="1"/>
</dbReference>
<dbReference type="InterPro" id="IPR051547">
    <property type="entry name" value="TDP2-like"/>
</dbReference>
<dbReference type="Pfam" id="PF03372">
    <property type="entry name" value="Exo_endo_phos"/>
    <property type="match status" value="1"/>
</dbReference>
<evidence type="ECO:0000313" key="12">
    <source>
        <dbReference type="EMBL" id="KAK2563761.1"/>
    </source>
</evidence>
<comment type="cofactor">
    <cofactor evidence="2">
        <name>Mg(2+)</name>
        <dbReference type="ChEBI" id="CHEBI:18420"/>
    </cofactor>
</comment>
<dbReference type="InterPro" id="IPR036691">
    <property type="entry name" value="Endo/exonu/phosph_ase_sf"/>
</dbReference>
<keyword evidence="6" id="KW-0227">DNA damage</keyword>
<dbReference type="PANTHER" id="PTHR15822">
    <property type="entry name" value="TRAF AND TNF RECEPTOR-ASSOCIATED PROTEIN"/>
    <property type="match status" value="1"/>
</dbReference>
<evidence type="ECO:0000256" key="2">
    <source>
        <dbReference type="ARBA" id="ARBA00001946"/>
    </source>
</evidence>
<keyword evidence="4" id="KW-0540">Nuclease</keyword>
<evidence type="ECO:0000256" key="8">
    <source>
        <dbReference type="ARBA" id="ARBA00022842"/>
    </source>
</evidence>
<evidence type="ECO:0000256" key="9">
    <source>
        <dbReference type="ARBA" id="ARBA00023204"/>
    </source>
</evidence>
<dbReference type="GO" id="GO:0046872">
    <property type="term" value="F:metal ion binding"/>
    <property type="evidence" value="ECO:0007669"/>
    <property type="project" value="UniProtKB-KW"/>
</dbReference>
<dbReference type="SUPFAM" id="SSF56219">
    <property type="entry name" value="DNase I-like"/>
    <property type="match status" value="1"/>
</dbReference>
<evidence type="ECO:0000256" key="6">
    <source>
        <dbReference type="ARBA" id="ARBA00022763"/>
    </source>
</evidence>
<comment type="subcellular location">
    <subcellularLocation>
        <location evidence="3">Nucleus</location>
        <location evidence="3">PML body</location>
    </subcellularLocation>
</comment>
<feature type="domain" description="Endonuclease/exonuclease/phosphatase" evidence="11">
    <location>
        <begin position="21"/>
        <end position="260"/>
    </location>
</feature>
<dbReference type="GO" id="GO:0004518">
    <property type="term" value="F:nuclease activity"/>
    <property type="evidence" value="ECO:0007669"/>
    <property type="project" value="UniProtKB-KW"/>
</dbReference>
<keyword evidence="8" id="KW-0460">Magnesium</keyword>
<dbReference type="AlphaFoldDB" id="A0AAD9V742"/>
<dbReference type="GO" id="GO:0006302">
    <property type="term" value="P:double-strand break repair"/>
    <property type="evidence" value="ECO:0007669"/>
    <property type="project" value="TreeGrafter"/>
</dbReference>
<reference evidence="12" key="1">
    <citation type="journal article" date="2023" name="G3 (Bethesda)">
        <title>Whole genome assembly and annotation of the endangered Caribbean coral Acropora cervicornis.</title>
        <authorList>
            <person name="Selwyn J.D."/>
            <person name="Vollmer S.V."/>
        </authorList>
    </citation>
    <scope>NUCLEOTIDE SEQUENCE</scope>
    <source>
        <strain evidence="12">K2</strain>
    </source>
</reference>
<sequence length="301" mass="34790">MGARCCKHPEPCQTNNNITVLSYNIWFGEFMMKERMRSIGKIIQERNPDVVALNEVTRENLAMLREQPWFDSYNVLPTDIQNQNSYFVVLLTKLMIHSWKIYPFKNSCFGRKLLTAELRVRIPCNEKTKVVSLAIATSHLESLDYNTIVREEQLKFSLRTLSCFNNACFMGDLNIEQKVDGDVNLPTPWFDAWLSIVGNSHVDENGYTWDPTINPMNKDLSCMEQNRLDRIMCKLCDFRVRNVEIVGQNPLAPGVFPSDHFGVLAVFEPIKETKQIPGTTQTVEGEPEFKRPTGWEKFLRK</sequence>
<dbReference type="GO" id="GO:0070260">
    <property type="term" value="F:5'-tyrosyl-DNA phosphodiesterase activity"/>
    <property type="evidence" value="ECO:0007669"/>
    <property type="project" value="TreeGrafter"/>
</dbReference>
<evidence type="ECO:0000313" key="13">
    <source>
        <dbReference type="Proteomes" id="UP001249851"/>
    </source>
</evidence>
<name>A0AAD9V742_ACRCE</name>
<dbReference type="Proteomes" id="UP001249851">
    <property type="component" value="Unassembled WGS sequence"/>
</dbReference>
<keyword evidence="10" id="KW-0539">Nucleus</keyword>
<keyword evidence="9" id="KW-0234">DNA repair</keyword>
<gene>
    <name evidence="12" type="ORF">P5673_012762</name>
</gene>
<comment type="cofactor">
    <cofactor evidence="1">
        <name>Mn(2+)</name>
        <dbReference type="ChEBI" id="CHEBI:29035"/>
    </cofactor>
</comment>
<keyword evidence="13" id="KW-1185">Reference proteome</keyword>
<proteinExistence type="predicted"/>
<dbReference type="GO" id="GO:0016605">
    <property type="term" value="C:PML body"/>
    <property type="evidence" value="ECO:0007669"/>
    <property type="project" value="UniProtKB-SubCell"/>
</dbReference>
<evidence type="ECO:0000256" key="4">
    <source>
        <dbReference type="ARBA" id="ARBA00022722"/>
    </source>
</evidence>
<dbReference type="GO" id="GO:0003697">
    <property type="term" value="F:single-stranded DNA binding"/>
    <property type="evidence" value="ECO:0007669"/>
    <property type="project" value="TreeGrafter"/>
</dbReference>
<dbReference type="InterPro" id="IPR005135">
    <property type="entry name" value="Endo/exonuclease/phosphatase"/>
</dbReference>
<evidence type="ECO:0000256" key="7">
    <source>
        <dbReference type="ARBA" id="ARBA00022801"/>
    </source>
</evidence>
<dbReference type="PANTHER" id="PTHR15822:SF4">
    <property type="entry name" value="TYROSYL-DNA PHOSPHODIESTERASE 2"/>
    <property type="match status" value="1"/>
</dbReference>
<organism evidence="12 13">
    <name type="scientific">Acropora cervicornis</name>
    <name type="common">Staghorn coral</name>
    <dbReference type="NCBI Taxonomy" id="6130"/>
    <lineage>
        <taxon>Eukaryota</taxon>
        <taxon>Metazoa</taxon>
        <taxon>Cnidaria</taxon>
        <taxon>Anthozoa</taxon>
        <taxon>Hexacorallia</taxon>
        <taxon>Scleractinia</taxon>
        <taxon>Astrocoeniina</taxon>
        <taxon>Acroporidae</taxon>
        <taxon>Acropora</taxon>
    </lineage>
</organism>
<evidence type="ECO:0000259" key="11">
    <source>
        <dbReference type="Pfam" id="PF03372"/>
    </source>
</evidence>
<protein>
    <submittedName>
        <fullName evidence="12">Tyrosyl-DNA phosphodiesterase 2</fullName>
    </submittedName>
</protein>
<evidence type="ECO:0000256" key="10">
    <source>
        <dbReference type="ARBA" id="ARBA00023242"/>
    </source>
</evidence>
<accession>A0AAD9V742</accession>
<dbReference type="Gene3D" id="3.60.10.10">
    <property type="entry name" value="Endonuclease/exonuclease/phosphatase"/>
    <property type="match status" value="1"/>
</dbReference>
<keyword evidence="7" id="KW-0378">Hydrolase</keyword>
<evidence type="ECO:0000256" key="3">
    <source>
        <dbReference type="ARBA" id="ARBA00004322"/>
    </source>
</evidence>
<comment type="caution">
    <text evidence="12">The sequence shown here is derived from an EMBL/GenBank/DDBJ whole genome shotgun (WGS) entry which is preliminary data.</text>
</comment>
<reference evidence="12" key="2">
    <citation type="journal article" date="2023" name="Science">
        <title>Genomic signatures of disease resistance in endangered staghorn corals.</title>
        <authorList>
            <person name="Vollmer S.V."/>
            <person name="Selwyn J.D."/>
            <person name="Despard B.A."/>
            <person name="Roesel C.L."/>
        </authorList>
    </citation>
    <scope>NUCLEOTIDE SEQUENCE</scope>
    <source>
        <strain evidence="12">K2</strain>
    </source>
</reference>
<keyword evidence="5" id="KW-0479">Metal-binding</keyword>
<dbReference type="GO" id="GO:0005737">
    <property type="term" value="C:cytoplasm"/>
    <property type="evidence" value="ECO:0007669"/>
    <property type="project" value="TreeGrafter"/>
</dbReference>
<evidence type="ECO:0000256" key="1">
    <source>
        <dbReference type="ARBA" id="ARBA00001936"/>
    </source>
</evidence>
<evidence type="ECO:0000256" key="5">
    <source>
        <dbReference type="ARBA" id="ARBA00022723"/>
    </source>
</evidence>